<dbReference type="AlphaFoldDB" id="A0A5C8P028"/>
<sequence>MQAEKKVTWDYVACPYSQGHLSDDTNDLFNRSHIKNVMYKGLETVYYRQIKFSSLLLLSSILCFIILYISFQMVVL</sequence>
<dbReference type="InterPro" id="IPR025233">
    <property type="entry name" value="DUF4176"/>
</dbReference>
<protein>
    <submittedName>
        <fullName evidence="2">DUF4176 domain-containing protein</fullName>
    </submittedName>
</protein>
<dbReference type="Proteomes" id="UP000321574">
    <property type="component" value="Unassembled WGS sequence"/>
</dbReference>
<gene>
    <name evidence="2" type="ORF">FHP05_04935</name>
</gene>
<feature type="transmembrane region" description="Helical" evidence="1">
    <location>
        <begin position="55"/>
        <end position="75"/>
    </location>
</feature>
<dbReference type="Pfam" id="PF13780">
    <property type="entry name" value="DUF4176"/>
    <property type="match status" value="1"/>
</dbReference>
<proteinExistence type="predicted"/>
<organism evidence="2 3">
    <name type="scientific">Cerasibacillus terrae</name>
    <dbReference type="NCBI Taxonomy" id="2498845"/>
    <lineage>
        <taxon>Bacteria</taxon>
        <taxon>Bacillati</taxon>
        <taxon>Bacillota</taxon>
        <taxon>Bacilli</taxon>
        <taxon>Bacillales</taxon>
        <taxon>Bacillaceae</taxon>
        <taxon>Cerasibacillus</taxon>
    </lineage>
</organism>
<evidence type="ECO:0000313" key="3">
    <source>
        <dbReference type="Proteomes" id="UP000321574"/>
    </source>
</evidence>
<keyword evidence="1" id="KW-1133">Transmembrane helix</keyword>
<dbReference type="OrthoDB" id="5124454at2"/>
<dbReference type="EMBL" id="VDUW01000002">
    <property type="protein sequence ID" value="TXL66731.1"/>
    <property type="molecule type" value="Genomic_DNA"/>
</dbReference>
<keyword evidence="1" id="KW-0812">Transmembrane</keyword>
<accession>A0A5C8P028</accession>
<reference evidence="2 3" key="1">
    <citation type="submission" date="2019-06" db="EMBL/GenBank/DDBJ databases">
        <title>Cerasibacillus sp. nov., isolated from maize field.</title>
        <authorList>
            <person name="Lin S.-Y."/>
            <person name="Tsai C.-F."/>
            <person name="Young C.-C."/>
        </authorList>
    </citation>
    <scope>NUCLEOTIDE SEQUENCE [LARGE SCALE GENOMIC DNA]</scope>
    <source>
        <strain evidence="2 3">CC-CFT480</strain>
    </source>
</reference>
<keyword evidence="1" id="KW-0472">Membrane</keyword>
<evidence type="ECO:0000256" key="1">
    <source>
        <dbReference type="SAM" id="Phobius"/>
    </source>
</evidence>
<keyword evidence="3" id="KW-1185">Reference proteome</keyword>
<comment type="caution">
    <text evidence="2">The sequence shown here is derived from an EMBL/GenBank/DDBJ whole genome shotgun (WGS) entry which is preliminary data.</text>
</comment>
<evidence type="ECO:0000313" key="2">
    <source>
        <dbReference type="EMBL" id="TXL66731.1"/>
    </source>
</evidence>
<name>A0A5C8P028_9BACI</name>